<protein>
    <submittedName>
        <fullName evidence="1">Uncharacterized protein</fullName>
    </submittedName>
</protein>
<comment type="caution">
    <text evidence="1">The sequence shown here is derived from an EMBL/GenBank/DDBJ whole genome shotgun (WGS) entry which is preliminary data.</text>
</comment>
<evidence type="ECO:0000313" key="2">
    <source>
        <dbReference type="Proteomes" id="UP000093000"/>
    </source>
</evidence>
<dbReference type="EMBL" id="LUGH01001196">
    <property type="protein sequence ID" value="OBZ81467.1"/>
    <property type="molecule type" value="Genomic_DNA"/>
</dbReference>
<gene>
    <name evidence="1" type="ORF">A0J61_10483</name>
</gene>
<sequence length="106" mass="12231">MNCFPSPPSSPVIPNNNNEKVICGSCDKPLSNDWFCSSCHTKCSLCNRFLNDTEYCTRCWSFDHDLQGLVRKELSSFHQEYARQFYIMCYSQSNSKSSQQHKLCIA</sequence>
<name>A0A1C7MXA2_9FUNG</name>
<proteinExistence type="predicted"/>
<dbReference type="OrthoDB" id="2287259at2759"/>
<evidence type="ECO:0000313" key="1">
    <source>
        <dbReference type="EMBL" id="OBZ81467.1"/>
    </source>
</evidence>
<dbReference type="InParanoid" id="A0A1C7MXA2"/>
<keyword evidence="2" id="KW-1185">Reference proteome</keyword>
<dbReference type="AlphaFoldDB" id="A0A1C7MXA2"/>
<organism evidence="1 2">
    <name type="scientific">Choanephora cucurbitarum</name>
    <dbReference type="NCBI Taxonomy" id="101091"/>
    <lineage>
        <taxon>Eukaryota</taxon>
        <taxon>Fungi</taxon>
        <taxon>Fungi incertae sedis</taxon>
        <taxon>Mucoromycota</taxon>
        <taxon>Mucoromycotina</taxon>
        <taxon>Mucoromycetes</taxon>
        <taxon>Mucorales</taxon>
        <taxon>Mucorineae</taxon>
        <taxon>Choanephoraceae</taxon>
        <taxon>Choanephoroideae</taxon>
        <taxon>Choanephora</taxon>
    </lineage>
</organism>
<accession>A0A1C7MXA2</accession>
<reference evidence="1 2" key="1">
    <citation type="submission" date="2016-03" db="EMBL/GenBank/DDBJ databases">
        <title>Choanephora cucurbitarum.</title>
        <authorList>
            <person name="Min B."/>
            <person name="Park H."/>
            <person name="Park J.-H."/>
            <person name="Shin H.-D."/>
            <person name="Choi I.-G."/>
        </authorList>
    </citation>
    <scope>NUCLEOTIDE SEQUENCE [LARGE SCALE GENOMIC DNA]</scope>
    <source>
        <strain evidence="1 2">KUS-F28377</strain>
    </source>
</reference>
<dbReference type="Proteomes" id="UP000093000">
    <property type="component" value="Unassembled WGS sequence"/>
</dbReference>